<dbReference type="RefSeq" id="WP_354298008.1">
    <property type="nucleotide sequence ID" value="NZ_JBEPLU010000002.1"/>
</dbReference>
<dbReference type="EMBL" id="JBEPLU010000002">
    <property type="protein sequence ID" value="MET3528006.1"/>
    <property type="molecule type" value="Genomic_DNA"/>
</dbReference>
<name>A0ABV2EN08_9CAUL</name>
<dbReference type="Proteomes" id="UP001549110">
    <property type="component" value="Unassembled WGS sequence"/>
</dbReference>
<keyword evidence="2" id="KW-1185">Reference proteome</keyword>
<protein>
    <recommendedName>
        <fullName evidence="3">DUF2239 domain-containing protein</fullName>
    </recommendedName>
</protein>
<sequence>MENSFTAFAGARQIAHGALAEVTAAAAANYLAGASHLLIFDDATGKLVDLDLRQGRDALAEPHRSSPAPRGRPKLGVTAREVTLLPSHWEWLARQQGGASAALRRLVDQARRAAPNQIETVRDRLYRVMLALAGDHAGYEEANRALFSGDLDALRQIIGGWPEDICAYLMGSIEQLRALSHSRPAGAADD</sequence>
<dbReference type="InterPro" id="IPR018715">
    <property type="entry name" value="DUF2239"/>
</dbReference>
<evidence type="ECO:0000313" key="2">
    <source>
        <dbReference type="Proteomes" id="UP001549110"/>
    </source>
</evidence>
<organism evidence="1 2">
    <name type="scientific">Phenylobacterium koreense</name>
    <dbReference type="NCBI Taxonomy" id="266125"/>
    <lineage>
        <taxon>Bacteria</taxon>
        <taxon>Pseudomonadati</taxon>
        <taxon>Pseudomonadota</taxon>
        <taxon>Alphaproteobacteria</taxon>
        <taxon>Caulobacterales</taxon>
        <taxon>Caulobacteraceae</taxon>
        <taxon>Phenylobacterium</taxon>
    </lineage>
</organism>
<evidence type="ECO:0008006" key="3">
    <source>
        <dbReference type="Google" id="ProtNLM"/>
    </source>
</evidence>
<accession>A0ABV2EN08</accession>
<gene>
    <name evidence="1" type="ORF">ABID41_003124</name>
</gene>
<dbReference type="Pfam" id="PF09998">
    <property type="entry name" value="DUF2239"/>
    <property type="match status" value="1"/>
</dbReference>
<proteinExistence type="predicted"/>
<evidence type="ECO:0000313" key="1">
    <source>
        <dbReference type="EMBL" id="MET3528006.1"/>
    </source>
</evidence>
<reference evidence="1 2" key="1">
    <citation type="submission" date="2024-06" db="EMBL/GenBank/DDBJ databases">
        <title>Genomic Encyclopedia of Type Strains, Phase IV (KMG-IV): sequencing the most valuable type-strain genomes for metagenomic binning, comparative biology and taxonomic classification.</title>
        <authorList>
            <person name="Goeker M."/>
        </authorList>
    </citation>
    <scope>NUCLEOTIDE SEQUENCE [LARGE SCALE GENOMIC DNA]</scope>
    <source>
        <strain evidence="1 2">DSM 17809</strain>
    </source>
</reference>
<comment type="caution">
    <text evidence="1">The sequence shown here is derived from an EMBL/GenBank/DDBJ whole genome shotgun (WGS) entry which is preliminary data.</text>
</comment>